<evidence type="ECO:0000313" key="2">
    <source>
        <dbReference type="Proteomes" id="UP000183832"/>
    </source>
</evidence>
<dbReference type="AlphaFoldDB" id="A0A1J1IXT7"/>
<dbReference type="EMBL" id="CVRI01000064">
    <property type="protein sequence ID" value="CRL05021.1"/>
    <property type="molecule type" value="Genomic_DNA"/>
</dbReference>
<reference evidence="1 2" key="1">
    <citation type="submission" date="2015-04" db="EMBL/GenBank/DDBJ databases">
        <authorList>
            <person name="Syromyatnikov M.Y."/>
            <person name="Popov V.N."/>
        </authorList>
    </citation>
    <scope>NUCLEOTIDE SEQUENCE [LARGE SCALE GENOMIC DNA]</scope>
</reference>
<evidence type="ECO:0000313" key="1">
    <source>
        <dbReference type="EMBL" id="CRL05021.1"/>
    </source>
</evidence>
<dbReference type="Proteomes" id="UP000183832">
    <property type="component" value="Unassembled WGS sequence"/>
</dbReference>
<sequence length="360" mass="40033">MASTGSDLTQAADAKLKIPQPMDPTSIAFSSIGDAYKPIPLNIEFFNTYAPRLRDPIPIIETINADISPSDMSPYFKATFEAIHDAIHLEQRHTPEILTANEHDQVCRYILKQRLNHCSAPLLNVEVDNNTLLDYTSLPASVSNIINDVGPILVDEGAYTIVPTYVPEPTDDPTPFTGPVSSDGSYSPMLHKTIMLSLARVQNILSDNPQMKQEHRTLFEAHLERNIKYQDWYAQLLPITDDDILPIIEKFSRFVNIAHNSGKINIGTIDETAQGKPFWILYVEDTCTLKAATGTSKSVLIRTNYWEATQDDVFKAAIVQSTNSKSTPIYTNYILSADSPMNGVLSTRKLYATGAEPENV</sequence>
<accession>A0A1J1IXT7</accession>
<organism evidence="1 2">
    <name type="scientific">Clunio marinus</name>
    <dbReference type="NCBI Taxonomy" id="568069"/>
    <lineage>
        <taxon>Eukaryota</taxon>
        <taxon>Metazoa</taxon>
        <taxon>Ecdysozoa</taxon>
        <taxon>Arthropoda</taxon>
        <taxon>Hexapoda</taxon>
        <taxon>Insecta</taxon>
        <taxon>Pterygota</taxon>
        <taxon>Neoptera</taxon>
        <taxon>Endopterygota</taxon>
        <taxon>Diptera</taxon>
        <taxon>Nematocera</taxon>
        <taxon>Chironomoidea</taxon>
        <taxon>Chironomidae</taxon>
        <taxon>Clunio</taxon>
    </lineage>
</organism>
<name>A0A1J1IXT7_9DIPT</name>
<gene>
    <name evidence="1" type="ORF">CLUMA_CG018092</name>
</gene>
<proteinExistence type="predicted"/>
<keyword evidence="2" id="KW-1185">Reference proteome</keyword>
<protein>
    <submittedName>
        <fullName evidence="1">CLUMA_CG018092, isoform A</fullName>
    </submittedName>
</protein>